<keyword evidence="8 10" id="KW-0472">Membrane</keyword>
<evidence type="ECO:0000256" key="2">
    <source>
        <dbReference type="ARBA" id="ARBA00022448"/>
    </source>
</evidence>
<evidence type="ECO:0000256" key="4">
    <source>
        <dbReference type="ARBA" id="ARBA00022692"/>
    </source>
</evidence>
<keyword evidence="7 10" id="KW-0406">Ion transport</keyword>
<evidence type="ECO:0000256" key="8">
    <source>
        <dbReference type="ARBA" id="ARBA00023136"/>
    </source>
</evidence>
<dbReference type="RefSeq" id="WP_183275222.1">
    <property type="nucleotide sequence ID" value="NZ_JACHXV010000007.1"/>
</dbReference>
<evidence type="ECO:0000256" key="7">
    <source>
        <dbReference type="ARBA" id="ARBA00023065"/>
    </source>
</evidence>
<evidence type="ECO:0000256" key="6">
    <source>
        <dbReference type="ARBA" id="ARBA00023053"/>
    </source>
</evidence>
<dbReference type="InterPro" id="IPR006153">
    <property type="entry name" value="Cation/H_exchanger_TM"/>
</dbReference>
<dbReference type="NCBIfam" id="TIGR00831">
    <property type="entry name" value="a_cpa1"/>
    <property type="match status" value="1"/>
</dbReference>
<evidence type="ECO:0000256" key="1">
    <source>
        <dbReference type="ARBA" id="ARBA00004651"/>
    </source>
</evidence>
<organism evidence="12 13">
    <name type="scientific">Endobacter medicaginis</name>
    <dbReference type="NCBI Taxonomy" id="1181271"/>
    <lineage>
        <taxon>Bacteria</taxon>
        <taxon>Pseudomonadati</taxon>
        <taxon>Pseudomonadota</taxon>
        <taxon>Alphaproteobacteria</taxon>
        <taxon>Acetobacterales</taxon>
        <taxon>Acetobacteraceae</taxon>
        <taxon>Endobacter</taxon>
    </lineage>
</organism>
<dbReference type="GO" id="GO:0051453">
    <property type="term" value="P:regulation of intracellular pH"/>
    <property type="evidence" value="ECO:0007669"/>
    <property type="project" value="TreeGrafter"/>
</dbReference>
<dbReference type="GO" id="GO:0098719">
    <property type="term" value="P:sodium ion import across plasma membrane"/>
    <property type="evidence" value="ECO:0007669"/>
    <property type="project" value="TreeGrafter"/>
</dbReference>
<feature type="transmembrane region" description="Helical" evidence="10">
    <location>
        <begin position="53"/>
        <end position="71"/>
    </location>
</feature>
<comment type="function">
    <text evidence="10">Na(+)/H(+) antiporter that extrudes sodium in exchange for external protons.</text>
</comment>
<dbReference type="PANTHER" id="PTHR10110:SF86">
    <property type="entry name" value="SODIUM_HYDROGEN EXCHANGER 7"/>
    <property type="match status" value="1"/>
</dbReference>
<dbReference type="GO" id="GO:0005886">
    <property type="term" value="C:plasma membrane"/>
    <property type="evidence" value="ECO:0007669"/>
    <property type="project" value="UniProtKB-SubCell"/>
</dbReference>
<dbReference type="AlphaFoldDB" id="A0A839UVK1"/>
<dbReference type="InterPro" id="IPR018422">
    <property type="entry name" value="Cation/H_exchanger_CPA1"/>
</dbReference>
<protein>
    <submittedName>
        <fullName evidence="12">CPA1 family monovalent cation:H+ antiporter</fullName>
    </submittedName>
</protein>
<keyword evidence="4 10" id="KW-0812">Transmembrane</keyword>
<feature type="transmembrane region" description="Helical" evidence="10">
    <location>
        <begin position="107"/>
        <end position="131"/>
    </location>
</feature>
<comment type="caution">
    <text evidence="12">The sequence shown here is derived from an EMBL/GenBank/DDBJ whole genome shotgun (WGS) entry which is preliminary data.</text>
</comment>
<feature type="transmembrane region" description="Helical" evidence="10">
    <location>
        <begin position="390"/>
        <end position="410"/>
    </location>
</feature>
<keyword evidence="3" id="KW-1003">Cell membrane</keyword>
<name>A0A839UVK1_9PROT</name>
<evidence type="ECO:0000259" key="11">
    <source>
        <dbReference type="Pfam" id="PF00999"/>
    </source>
</evidence>
<feature type="domain" description="Cation/H+ exchanger transmembrane" evidence="11">
    <location>
        <begin position="13"/>
        <end position="412"/>
    </location>
</feature>
<keyword evidence="10" id="KW-0997">Cell inner membrane</keyword>
<sequence>MHVATPVLLLLLVIAVAGPLSRLVRLPLPLLLIAAGAALAVAGVHVRFEPDLFLLLFIPPLLFSDAFLMPLREFRQVQGVVIAMAVGLVLFSTLGGGWLLHAIVPELPLVVGFTLAAILSPTDAVSVGSMIDETQVPSRFMRILQGEALLNDASGLVCFKFAAAAAMTGSFSLASASANFALVALGGLAVGVVLTMGFNLVNSQLQRIGFDDPATQCTLVVLLPFAAYLGAEHLGVSGILAAVSAGLYANQSRIFGRAQTLTRLRATSVWAMVTFVFNGMVFLLLGLQLPEITATGIALARAVHVPLWRLGLLATMLTVGLLVLRLLWIWLALGVRWGVARLRGRTAIVPTFTGTLGLALAGVRGAVTLAGVLSLPEAGAEGAGFPHRDLLVTLAAGVIVVSLLGAALLLPLVTRRLRERPDVARRPHDDEVEAARVAMAHAALDSVQADHAPEPDPDAQARAEVRGGLVAEFQRRLRLLGDSGEEDTTRGEHDGRGWRRDALIRQRLESSMRLRALRAERTRLGELRQRRQISDTTERELLRDIDYEETVLANQAQALPRQVDEASAG</sequence>
<keyword evidence="10" id="KW-0050">Antiport</keyword>
<feature type="transmembrane region" description="Helical" evidence="10">
    <location>
        <begin position="180"/>
        <end position="201"/>
    </location>
</feature>
<evidence type="ECO:0000256" key="10">
    <source>
        <dbReference type="RuleBase" id="RU366002"/>
    </source>
</evidence>
<dbReference type="GO" id="GO:0015385">
    <property type="term" value="F:sodium:proton antiporter activity"/>
    <property type="evidence" value="ECO:0007669"/>
    <property type="project" value="InterPro"/>
</dbReference>
<gene>
    <name evidence="12" type="ORF">FHR90_002179</name>
</gene>
<keyword evidence="2 10" id="KW-0813">Transport</keyword>
<feature type="transmembrane region" description="Helical" evidence="10">
    <location>
        <begin position="27"/>
        <end position="46"/>
    </location>
</feature>
<keyword evidence="6 10" id="KW-0915">Sodium</keyword>
<evidence type="ECO:0000256" key="3">
    <source>
        <dbReference type="ARBA" id="ARBA00022475"/>
    </source>
</evidence>
<feature type="transmembrane region" description="Helical" evidence="10">
    <location>
        <begin position="153"/>
        <end position="173"/>
    </location>
</feature>
<evidence type="ECO:0000256" key="5">
    <source>
        <dbReference type="ARBA" id="ARBA00022989"/>
    </source>
</evidence>
<feature type="transmembrane region" description="Helical" evidence="10">
    <location>
        <begin position="307"/>
        <end position="335"/>
    </location>
</feature>
<dbReference type="Proteomes" id="UP000557688">
    <property type="component" value="Unassembled WGS sequence"/>
</dbReference>
<keyword evidence="9 10" id="KW-0739">Sodium transport</keyword>
<comment type="similarity">
    <text evidence="10">Belongs to the monovalent cation:proton antiporter 1 (CPA1) transporter (TC 2.A.36) family.</text>
</comment>
<feature type="transmembrane region" description="Helical" evidence="10">
    <location>
        <begin position="77"/>
        <end position="100"/>
    </location>
</feature>
<evidence type="ECO:0000256" key="9">
    <source>
        <dbReference type="ARBA" id="ARBA00023201"/>
    </source>
</evidence>
<dbReference type="InterPro" id="IPR004705">
    <property type="entry name" value="Cation/H_exchanger_CPA1_bac"/>
</dbReference>
<keyword evidence="5 10" id="KW-1133">Transmembrane helix</keyword>
<accession>A0A839UVK1</accession>
<feature type="transmembrane region" description="Helical" evidence="10">
    <location>
        <begin position="347"/>
        <end position="370"/>
    </location>
</feature>
<evidence type="ECO:0000313" key="12">
    <source>
        <dbReference type="EMBL" id="MBB3174338.1"/>
    </source>
</evidence>
<dbReference type="PANTHER" id="PTHR10110">
    <property type="entry name" value="SODIUM/HYDROGEN EXCHANGER"/>
    <property type="match status" value="1"/>
</dbReference>
<proteinExistence type="inferred from homology"/>
<dbReference type="Gene3D" id="6.10.140.1330">
    <property type="match status" value="1"/>
</dbReference>
<dbReference type="EMBL" id="JACHXV010000007">
    <property type="protein sequence ID" value="MBB3174338.1"/>
    <property type="molecule type" value="Genomic_DNA"/>
</dbReference>
<reference evidence="12 13" key="1">
    <citation type="submission" date="2020-08" db="EMBL/GenBank/DDBJ databases">
        <title>Genomic Encyclopedia of Type Strains, Phase III (KMG-III): the genomes of soil and plant-associated and newly described type strains.</title>
        <authorList>
            <person name="Whitman W."/>
        </authorList>
    </citation>
    <scope>NUCLEOTIDE SEQUENCE [LARGE SCALE GENOMIC DNA]</scope>
    <source>
        <strain evidence="12 13">CECT 8088</strain>
    </source>
</reference>
<feature type="transmembrane region" description="Helical" evidence="10">
    <location>
        <begin position="269"/>
        <end position="287"/>
    </location>
</feature>
<dbReference type="GO" id="GO:0015386">
    <property type="term" value="F:potassium:proton antiporter activity"/>
    <property type="evidence" value="ECO:0007669"/>
    <property type="project" value="TreeGrafter"/>
</dbReference>
<comment type="subcellular location">
    <subcellularLocation>
        <location evidence="10">Cell inner membrane</location>
        <topology evidence="10">Multi-pass membrane protein</topology>
    </subcellularLocation>
    <subcellularLocation>
        <location evidence="1">Cell membrane</location>
        <topology evidence="1">Multi-pass membrane protein</topology>
    </subcellularLocation>
</comment>
<dbReference type="Pfam" id="PF00999">
    <property type="entry name" value="Na_H_Exchanger"/>
    <property type="match status" value="1"/>
</dbReference>
<keyword evidence="13" id="KW-1185">Reference proteome</keyword>
<feature type="transmembrane region" description="Helical" evidence="10">
    <location>
        <begin position="221"/>
        <end position="248"/>
    </location>
</feature>
<evidence type="ECO:0000313" key="13">
    <source>
        <dbReference type="Proteomes" id="UP000557688"/>
    </source>
</evidence>